<dbReference type="InterPro" id="IPR046945">
    <property type="entry name" value="RHMD-like"/>
</dbReference>
<dbReference type="Gene3D" id="3.20.20.120">
    <property type="entry name" value="Enolase-like C-terminal domain"/>
    <property type="match status" value="1"/>
</dbReference>
<keyword evidence="2" id="KW-0479">Metal-binding</keyword>
<reference evidence="4" key="1">
    <citation type="journal article" date="2023" name="G3 (Bethesda)">
        <title>Whole genome assembly and annotation of the endangered Caribbean coral Acropora cervicornis.</title>
        <authorList>
            <person name="Selwyn J.D."/>
            <person name="Vollmer S.V."/>
        </authorList>
    </citation>
    <scope>NUCLEOTIDE SEQUENCE</scope>
    <source>
        <strain evidence="4">K2</strain>
    </source>
</reference>
<evidence type="ECO:0000313" key="5">
    <source>
        <dbReference type="Proteomes" id="UP001249851"/>
    </source>
</evidence>
<gene>
    <name evidence="4" type="ORF">P5673_024950</name>
</gene>
<dbReference type="AlphaFoldDB" id="A0AAD9Q2Z8"/>
<dbReference type="GO" id="GO:0016052">
    <property type="term" value="P:carbohydrate catabolic process"/>
    <property type="evidence" value="ECO:0007669"/>
    <property type="project" value="TreeGrafter"/>
</dbReference>
<evidence type="ECO:0000313" key="4">
    <source>
        <dbReference type="EMBL" id="KAK2553721.1"/>
    </source>
</evidence>
<evidence type="ECO:0000256" key="2">
    <source>
        <dbReference type="ARBA" id="ARBA00022723"/>
    </source>
</evidence>
<dbReference type="PANTHER" id="PTHR13794">
    <property type="entry name" value="ENOLASE SUPERFAMILY, MANDELATE RACEMASE"/>
    <property type="match status" value="1"/>
</dbReference>
<dbReference type="InterPro" id="IPR036849">
    <property type="entry name" value="Enolase-like_C_sf"/>
</dbReference>
<dbReference type="EMBL" id="JARQWQ010000075">
    <property type="protein sequence ID" value="KAK2553721.1"/>
    <property type="molecule type" value="Genomic_DNA"/>
</dbReference>
<comment type="caution">
    <text evidence="4">The sequence shown here is derived from an EMBL/GenBank/DDBJ whole genome shotgun (WGS) entry which is preliminary data.</text>
</comment>
<sequence length="106" mass="11926">MARIKNLMLAEQEVHSDEVISVPGQVLYPQLVVVQESQVTEFADHLHEHFIHPAVTEKGAYKVPMSPGYSAEMKKESLDAYEYPTGSEWQKLISNGLFESKFESSG</sequence>
<proteinExistence type="predicted"/>
<dbReference type="Proteomes" id="UP001249851">
    <property type="component" value="Unassembled WGS sequence"/>
</dbReference>
<organism evidence="4 5">
    <name type="scientific">Acropora cervicornis</name>
    <name type="common">Staghorn coral</name>
    <dbReference type="NCBI Taxonomy" id="6130"/>
    <lineage>
        <taxon>Eukaryota</taxon>
        <taxon>Metazoa</taxon>
        <taxon>Cnidaria</taxon>
        <taxon>Anthozoa</taxon>
        <taxon>Hexacorallia</taxon>
        <taxon>Scleractinia</taxon>
        <taxon>Astrocoeniina</taxon>
        <taxon>Acroporidae</taxon>
        <taxon>Acropora</taxon>
    </lineage>
</organism>
<dbReference type="GO" id="GO:0000287">
    <property type="term" value="F:magnesium ion binding"/>
    <property type="evidence" value="ECO:0007669"/>
    <property type="project" value="TreeGrafter"/>
</dbReference>
<evidence type="ECO:0000256" key="1">
    <source>
        <dbReference type="ARBA" id="ARBA00001946"/>
    </source>
</evidence>
<comment type="cofactor">
    <cofactor evidence="1">
        <name>Mg(2+)</name>
        <dbReference type="ChEBI" id="CHEBI:18420"/>
    </cofactor>
</comment>
<dbReference type="GO" id="GO:0016836">
    <property type="term" value="F:hydro-lyase activity"/>
    <property type="evidence" value="ECO:0007669"/>
    <property type="project" value="TreeGrafter"/>
</dbReference>
<dbReference type="PANTHER" id="PTHR13794:SF58">
    <property type="entry name" value="MITOCHONDRIAL ENOLASE SUPERFAMILY MEMBER 1"/>
    <property type="match status" value="1"/>
</dbReference>
<dbReference type="SUPFAM" id="SSF51604">
    <property type="entry name" value="Enolase C-terminal domain-like"/>
    <property type="match status" value="1"/>
</dbReference>
<keyword evidence="5" id="KW-1185">Reference proteome</keyword>
<evidence type="ECO:0000256" key="3">
    <source>
        <dbReference type="ARBA" id="ARBA00022842"/>
    </source>
</evidence>
<name>A0AAD9Q2Z8_ACRCE</name>
<protein>
    <submittedName>
        <fullName evidence="4">Mitochondrial enolase superfamily member 1</fullName>
    </submittedName>
</protein>
<keyword evidence="3" id="KW-0460">Magnesium</keyword>
<reference evidence="4" key="2">
    <citation type="journal article" date="2023" name="Science">
        <title>Genomic signatures of disease resistance in endangered staghorn corals.</title>
        <authorList>
            <person name="Vollmer S.V."/>
            <person name="Selwyn J.D."/>
            <person name="Despard B.A."/>
            <person name="Roesel C.L."/>
        </authorList>
    </citation>
    <scope>NUCLEOTIDE SEQUENCE</scope>
    <source>
        <strain evidence="4">K2</strain>
    </source>
</reference>
<accession>A0AAD9Q2Z8</accession>